<dbReference type="OrthoDB" id="1935586at2759"/>
<organism evidence="1 2">
    <name type="scientific">Mucuna pruriens</name>
    <name type="common">Velvet bean</name>
    <name type="synonym">Dolichos pruriens</name>
    <dbReference type="NCBI Taxonomy" id="157652"/>
    <lineage>
        <taxon>Eukaryota</taxon>
        <taxon>Viridiplantae</taxon>
        <taxon>Streptophyta</taxon>
        <taxon>Embryophyta</taxon>
        <taxon>Tracheophyta</taxon>
        <taxon>Spermatophyta</taxon>
        <taxon>Magnoliopsida</taxon>
        <taxon>eudicotyledons</taxon>
        <taxon>Gunneridae</taxon>
        <taxon>Pentapetalae</taxon>
        <taxon>rosids</taxon>
        <taxon>fabids</taxon>
        <taxon>Fabales</taxon>
        <taxon>Fabaceae</taxon>
        <taxon>Papilionoideae</taxon>
        <taxon>50 kb inversion clade</taxon>
        <taxon>NPAAA clade</taxon>
        <taxon>indigoferoid/millettioid clade</taxon>
        <taxon>Phaseoleae</taxon>
        <taxon>Mucuna</taxon>
    </lineage>
</organism>
<reference evidence="1" key="1">
    <citation type="submission" date="2018-05" db="EMBL/GenBank/DDBJ databases">
        <title>Draft genome of Mucuna pruriens seed.</title>
        <authorList>
            <person name="Nnadi N.E."/>
            <person name="Vos R."/>
            <person name="Hasami M.H."/>
            <person name="Devisetty U.K."/>
            <person name="Aguiy J.C."/>
        </authorList>
    </citation>
    <scope>NUCLEOTIDE SEQUENCE [LARGE SCALE GENOMIC DNA]</scope>
    <source>
        <strain evidence="1">JCA_2017</strain>
    </source>
</reference>
<dbReference type="Proteomes" id="UP000257109">
    <property type="component" value="Unassembled WGS sequence"/>
</dbReference>
<accession>A0A371G9U4</accession>
<name>A0A371G9U4_MUCPR</name>
<keyword evidence="2" id="KW-1185">Reference proteome</keyword>
<feature type="non-terminal residue" evidence="1">
    <location>
        <position position="1"/>
    </location>
</feature>
<evidence type="ECO:0000313" key="2">
    <source>
        <dbReference type="Proteomes" id="UP000257109"/>
    </source>
</evidence>
<dbReference type="GO" id="GO:0003676">
    <property type="term" value="F:nucleic acid binding"/>
    <property type="evidence" value="ECO:0007669"/>
    <property type="project" value="InterPro"/>
</dbReference>
<comment type="caution">
    <text evidence="1">The sequence shown here is derived from an EMBL/GenBank/DDBJ whole genome shotgun (WGS) entry which is preliminary data.</text>
</comment>
<dbReference type="Gene3D" id="3.30.420.10">
    <property type="entry name" value="Ribonuclease H-like superfamily/Ribonuclease H"/>
    <property type="match status" value="1"/>
</dbReference>
<gene>
    <name evidence="1" type="ORF">CR513_31213</name>
</gene>
<dbReference type="EMBL" id="QJKJ01006259">
    <property type="protein sequence ID" value="RDX87330.1"/>
    <property type="molecule type" value="Genomic_DNA"/>
</dbReference>
<dbReference type="AlphaFoldDB" id="A0A371G9U4"/>
<sequence length="87" mass="10055">VMIGVLDQLRWTPNQRWRKSLRSSKEWLTHIEFAYNRVVNSTTSHSPFELVYNFNLLFPLDLLPLPLVSSLVNDDGLTKAQLVKKSA</sequence>
<proteinExistence type="predicted"/>
<protein>
    <submittedName>
        <fullName evidence="1">Uncharacterized protein</fullName>
    </submittedName>
</protein>
<dbReference type="InterPro" id="IPR036397">
    <property type="entry name" value="RNaseH_sf"/>
</dbReference>
<evidence type="ECO:0000313" key="1">
    <source>
        <dbReference type="EMBL" id="RDX87330.1"/>
    </source>
</evidence>